<dbReference type="InterPro" id="IPR024934">
    <property type="entry name" value="Rubredoxin-like_dom"/>
</dbReference>
<comment type="cofactor">
    <cofactor evidence="1">
        <name>Fe(3+)</name>
        <dbReference type="ChEBI" id="CHEBI:29034"/>
    </cofactor>
</comment>
<dbReference type="Gene3D" id="2.20.28.10">
    <property type="match status" value="1"/>
</dbReference>
<evidence type="ECO:0000313" key="6">
    <source>
        <dbReference type="Proteomes" id="UP000261032"/>
    </source>
</evidence>
<dbReference type="GO" id="GO:0005506">
    <property type="term" value="F:iron ion binding"/>
    <property type="evidence" value="ECO:0007669"/>
    <property type="project" value="InterPro"/>
</dbReference>
<dbReference type="PROSITE" id="PS50903">
    <property type="entry name" value="RUBREDOXIN_LIKE"/>
    <property type="match status" value="1"/>
</dbReference>
<feature type="domain" description="Rubredoxin-like" evidence="3">
    <location>
        <begin position="171"/>
        <end position="207"/>
    </location>
</feature>
<dbReference type="Proteomes" id="UP001211987">
    <property type="component" value="Unassembled WGS sequence"/>
</dbReference>
<dbReference type="AlphaFoldDB" id="A0A3E3EG61"/>
<evidence type="ECO:0000313" key="4">
    <source>
        <dbReference type="EMBL" id="MDB7082201.1"/>
    </source>
</evidence>
<reference evidence="5 6" key="1">
    <citation type="submission" date="2018-08" db="EMBL/GenBank/DDBJ databases">
        <title>A genome reference for cultivated species of the human gut microbiota.</title>
        <authorList>
            <person name="Zou Y."/>
            <person name="Xue W."/>
            <person name="Luo G."/>
        </authorList>
    </citation>
    <scope>NUCLEOTIDE SEQUENCE [LARGE SCALE GENOMIC DNA]</scope>
    <source>
        <strain evidence="5 6">OM06-4</strain>
    </source>
</reference>
<dbReference type="GO" id="GO:0042602">
    <property type="term" value="F:riboflavin reductase (NADPH) activity"/>
    <property type="evidence" value="ECO:0007669"/>
    <property type="project" value="TreeGrafter"/>
</dbReference>
<dbReference type="EMBL" id="JAQLKE010000001">
    <property type="protein sequence ID" value="MDB7082201.1"/>
    <property type="molecule type" value="Genomic_DNA"/>
</dbReference>
<accession>A0A3E3EG61</accession>
<organism evidence="5 6">
    <name type="scientific">Thomasclavelia ramosa</name>
    <dbReference type="NCBI Taxonomy" id="1547"/>
    <lineage>
        <taxon>Bacteria</taxon>
        <taxon>Bacillati</taxon>
        <taxon>Bacillota</taxon>
        <taxon>Erysipelotrichia</taxon>
        <taxon>Erysipelotrichales</taxon>
        <taxon>Coprobacillaceae</taxon>
        <taxon>Thomasclavelia</taxon>
    </lineage>
</organism>
<dbReference type="SUPFAM" id="SSF50475">
    <property type="entry name" value="FMN-binding split barrel"/>
    <property type="match status" value="1"/>
</dbReference>
<reference evidence="4" key="2">
    <citation type="submission" date="2023-01" db="EMBL/GenBank/DDBJ databases">
        <title>Human gut microbiome strain richness.</title>
        <authorList>
            <person name="Chen-Liaw A."/>
        </authorList>
    </citation>
    <scope>NUCLEOTIDE SEQUENCE</scope>
    <source>
        <strain evidence="4">1001217st2_G6_1001217B_191108</strain>
    </source>
</reference>
<evidence type="ECO:0000259" key="3">
    <source>
        <dbReference type="PROSITE" id="PS50903"/>
    </source>
</evidence>
<dbReference type="PROSITE" id="PS51257">
    <property type="entry name" value="PROKAR_LIPOPROTEIN"/>
    <property type="match status" value="1"/>
</dbReference>
<evidence type="ECO:0000313" key="5">
    <source>
        <dbReference type="EMBL" id="RGD86632.1"/>
    </source>
</evidence>
<dbReference type="PANTHER" id="PTHR30466:SF1">
    <property type="entry name" value="FMN REDUCTASE (NADH) RUTF"/>
    <property type="match status" value="1"/>
</dbReference>
<dbReference type="InterPro" id="IPR002563">
    <property type="entry name" value="Flavin_Rdtase-like_dom"/>
</dbReference>
<dbReference type="SUPFAM" id="SSF57802">
    <property type="entry name" value="Rubredoxin-like"/>
    <property type="match status" value="1"/>
</dbReference>
<gene>
    <name evidence="5" type="ORF">DXB93_03740</name>
    <name evidence="4" type="ORF">PM738_00175</name>
</gene>
<evidence type="ECO:0000256" key="1">
    <source>
        <dbReference type="ARBA" id="ARBA00001965"/>
    </source>
</evidence>
<comment type="caution">
    <text evidence="5">The sequence shown here is derived from an EMBL/GenBank/DDBJ whole genome shotgun (WGS) entry which is preliminary data.</text>
</comment>
<dbReference type="Pfam" id="PF01613">
    <property type="entry name" value="Flavin_Reduct"/>
    <property type="match status" value="1"/>
</dbReference>
<dbReference type="EMBL" id="QUSL01000004">
    <property type="protein sequence ID" value="RGD86632.1"/>
    <property type="molecule type" value="Genomic_DNA"/>
</dbReference>
<dbReference type="InterPro" id="IPR048574">
    <property type="entry name" value="RUBY_RBDX"/>
</dbReference>
<proteinExistence type="predicted"/>
<dbReference type="GO" id="GO:0010181">
    <property type="term" value="F:FMN binding"/>
    <property type="evidence" value="ECO:0007669"/>
    <property type="project" value="InterPro"/>
</dbReference>
<dbReference type="SMART" id="SM00903">
    <property type="entry name" value="Flavin_Reduct"/>
    <property type="match status" value="1"/>
</dbReference>
<dbReference type="PANTHER" id="PTHR30466">
    <property type="entry name" value="FLAVIN REDUCTASE"/>
    <property type="match status" value="1"/>
</dbReference>
<dbReference type="InterPro" id="IPR050268">
    <property type="entry name" value="NADH-dep_flavin_reductase"/>
</dbReference>
<evidence type="ECO:0000256" key="2">
    <source>
        <dbReference type="ARBA" id="ARBA00023002"/>
    </source>
</evidence>
<dbReference type="Pfam" id="PF21349">
    <property type="entry name" value="RUBY_RBDX"/>
    <property type="match status" value="1"/>
</dbReference>
<dbReference type="Gene3D" id="2.30.110.10">
    <property type="entry name" value="Electron Transport, Fmn-binding Protein, Chain A"/>
    <property type="match status" value="1"/>
</dbReference>
<sequence>MNNKAFFKLSYGLYVVSSSCDGKDSACIANTFVQVTSEPARVCITLNKNNYTTSLIENSCVYNVGVLLDDIDMDVIRRFGFQSGKDVNKFDGIDYEVDCQNIKQITEGIAASFSVKVISMTDVGTHIMFVGDVIDCKVINEGEVLTYANYHNKKNGTTPKNASSYQADTSKHGWRCTVCGFILEADELPEDFICPVCKQPASVFEKI</sequence>
<keyword evidence="2" id="KW-0560">Oxidoreductase</keyword>
<dbReference type="GeneID" id="64195397"/>
<dbReference type="RefSeq" id="WP_008791489.1">
    <property type="nucleotide sequence ID" value="NZ_AP031443.1"/>
</dbReference>
<dbReference type="Proteomes" id="UP000261032">
    <property type="component" value="Unassembled WGS sequence"/>
</dbReference>
<dbReference type="InterPro" id="IPR012349">
    <property type="entry name" value="Split_barrel_FMN-bd"/>
</dbReference>
<protein>
    <submittedName>
        <fullName evidence="5">Flavin reductase</fullName>
    </submittedName>
</protein>
<name>A0A3E3EG61_9FIRM</name>